<feature type="compositionally biased region" description="Low complexity" evidence="1">
    <location>
        <begin position="1"/>
        <end position="27"/>
    </location>
</feature>
<dbReference type="AlphaFoldDB" id="A0A395NWV7"/>
<accession>A0A395NWV7</accession>
<name>A0A395NWV7_TRIAR</name>
<gene>
    <name evidence="2" type="ORF">TARUN_1953</name>
</gene>
<evidence type="ECO:0000256" key="1">
    <source>
        <dbReference type="SAM" id="MobiDB-lite"/>
    </source>
</evidence>
<feature type="compositionally biased region" description="Low complexity" evidence="1">
    <location>
        <begin position="148"/>
        <end position="161"/>
    </location>
</feature>
<organism evidence="2 3">
    <name type="scientific">Trichoderma arundinaceum</name>
    <dbReference type="NCBI Taxonomy" id="490622"/>
    <lineage>
        <taxon>Eukaryota</taxon>
        <taxon>Fungi</taxon>
        <taxon>Dikarya</taxon>
        <taxon>Ascomycota</taxon>
        <taxon>Pezizomycotina</taxon>
        <taxon>Sordariomycetes</taxon>
        <taxon>Hypocreomycetidae</taxon>
        <taxon>Hypocreales</taxon>
        <taxon>Hypocreaceae</taxon>
        <taxon>Trichoderma</taxon>
    </lineage>
</organism>
<feature type="region of interest" description="Disordered" evidence="1">
    <location>
        <begin position="1"/>
        <end position="38"/>
    </location>
</feature>
<keyword evidence="3" id="KW-1185">Reference proteome</keyword>
<dbReference type="OrthoDB" id="4900241at2759"/>
<sequence>MPSTSSSSSASSSQHRSTASRGSNSKSSSKDGWKPSFMSFSKDQGLPLKFFAYTAGATLPTTMKKMTRKMPKDRRTSEWVFSGRETQLFWVLQPERPQQRGRSRNPRERDTYESRPPQQQPMYSFPSEAARAPKPTGGSMGTIPPPSAAGAAGGPMAASMHGHSRPPGFPFGIPSIVNFPGGMPLPPSGRN</sequence>
<proteinExistence type="predicted"/>
<evidence type="ECO:0000313" key="3">
    <source>
        <dbReference type="Proteomes" id="UP000266272"/>
    </source>
</evidence>
<feature type="region of interest" description="Disordered" evidence="1">
    <location>
        <begin position="90"/>
        <end position="191"/>
    </location>
</feature>
<comment type="caution">
    <text evidence="2">The sequence shown here is derived from an EMBL/GenBank/DDBJ whole genome shotgun (WGS) entry which is preliminary data.</text>
</comment>
<protein>
    <submittedName>
        <fullName evidence="2">Uncharacterized protein</fullName>
    </submittedName>
</protein>
<evidence type="ECO:0000313" key="2">
    <source>
        <dbReference type="EMBL" id="RFU80277.1"/>
    </source>
</evidence>
<dbReference type="Proteomes" id="UP000266272">
    <property type="component" value="Unassembled WGS sequence"/>
</dbReference>
<reference evidence="2 3" key="1">
    <citation type="journal article" date="2018" name="PLoS Pathog.">
        <title>Evolution of structural diversity of trichothecenes, a family of toxins produced by plant pathogenic and entomopathogenic fungi.</title>
        <authorList>
            <person name="Proctor R.H."/>
            <person name="McCormick S.P."/>
            <person name="Kim H.S."/>
            <person name="Cardoza R.E."/>
            <person name="Stanley A.M."/>
            <person name="Lindo L."/>
            <person name="Kelly A."/>
            <person name="Brown D.W."/>
            <person name="Lee T."/>
            <person name="Vaughan M.M."/>
            <person name="Alexander N.J."/>
            <person name="Busman M."/>
            <person name="Gutierrez S."/>
        </authorList>
    </citation>
    <scope>NUCLEOTIDE SEQUENCE [LARGE SCALE GENOMIC DNA]</scope>
    <source>
        <strain evidence="2 3">IBT 40837</strain>
    </source>
</reference>
<dbReference type="EMBL" id="PXOA01000118">
    <property type="protein sequence ID" value="RFU80277.1"/>
    <property type="molecule type" value="Genomic_DNA"/>
</dbReference>